<dbReference type="AlphaFoldDB" id="A0A653YP92"/>
<evidence type="ECO:0000313" key="1">
    <source>
        <dbReference type="EMBL" id="VXC44316.1"/>
    </source>
</evidence>
<sequence>MAIQITRQPENITWSRNPILFEFSTDQVVQDSGRPLIFSLDFTALENEYVDVLHSPEATYYIYADWEFSLSIKESALYISCEYGTPVDKYKIPHRIRPAETKTEWLSRVRLALLEAYNLGSLFNIVVNNQTLVFTSKNNDSSLTVSLASDAEVHPILSITQTAVDISFTPNLKLFVELFSFDLEGNEKSVVSAALAPDLSGKAFWDFSKPLSSFLLQNGTDRPLLYDVAFAKGKVIRSYFLQVTELYGEPQLARGSIRSQTFVTIYGGLPKNLLGTSLLNFLTIENRVNFLTTSRAKKITLDQPQWLSWFNIGDNLSDVNVCVELKYNDGSYYSFIAHTYESIEKFEKVIIPVGLRQIGANSLYPELTVVSYEVKLSANGVQLSETLTLSVDNRYLPYKRFFLFQNSLGCYETFYTYGKKTNTLDFDKDSARVIQVRDFVLENGENIDLDITGQEKEKINTGYKSRAEIKAMRDFYLSKEKLTYVDGLWWPINLGSSSIDEFQDGNGLFAQSFEISGQHLQEMFFEN</sequence>
<accession>A0A653YP92</accession>
<proteinExistence type="predicted"/>
<dbReference type="EMBL" id="CABWMV010000003">
    <property type="protein sequence ID" value="VXC44316.1"/>
    <property type="molecule type" value="Genomic_DNA"/>
</dbReference>
<reference evidence="1 2" key="1">
    <citation type="submission" date="2019-10" db="EMBL/GenBank/DDBJ databases">
        <authorList>
            <person name="Karimi E."/>
        </authorList>
    </citation>
    <scope>NUCLEOTIDE SEQUENCE [LARGE SCALE GENOMIC DNA]</scope>
    <source>
        <strain evidence="1">Sphingobacterium sp. 8BC</strain>
    </source>
</reference>
<evidence type="ECO:0000313" key="2">
    <source>
        <dbReference type="Proteomes" id="UP000432350"/>
    </source>
</evidence>
<organism evidence="1 2">
    <name type="scientific">Sphingobacterium multivorum</name>
    <dbReference type="NCBI Taxonomy" id="28454"/>
    <lineage>
        <taxon>Bacteria</taxon>
        <taxon>Pseudomonadati</taxon>
        <taxon>Bacteroidota</taxon>
        <taxon>Sphingobacteriia</taxon>
        <taxon>Sphingobacteriales</taxon>
        <taxon>Sphingobacteriaceae</taxon>
        <taxon>Sphingobacterium</taxon>
    </lineage>
</organism>
<protein>
    <submittedName>
        <fullName evidence="1">Uncharacterized protein</fullName>
    </submittedName>
</protein>
<dbReference type="RefSeq" id="WP_159333248.1">
    <property type="nucleotide sequence ID" value="NZ_LR733857.1"/>
</dbReference>
<gene>
    <name evidence="1" type="ORF">SPHINGO8BC_110239</name>
</gene>
<name>A0A653YP92_SPHMU</name>
<dbReference type="Proteomes" id="UP000432350">
    <property type="component" value="Unassembled WGS sequence"/>
</dbReference>